<organism evidence="3 4">
    <name type="scientific">Streptomyces violascens</name>
    <dbReference type="NCBI Taxonomy" id="67381"/>
    <lineage>
        <taxon>Bacteria</taxon>
        <taxon>Bacillati</taxon>
        <taxon>Actinomycetota</taxon>
        <taxon>Actinomycetes</taxon>
        <taxon>Kitasatosporales</taxon>
        <taxon>Streptomycetaceae</taxon>
        <taxon>Streptomyces</taxon>
    </lineage>
</organism>
<feature type="transmembrane region" description="Helical" evidence="2">
    <location>
        <begin position="20"/>
        <end position="47"/>
    </location>
</feature>
<feature type="region of interest" description="Disordered" evidence="1">
    <location>
        <begin position="51"/>
        <end position="72"/>
    </location>
</feature>
<protein>
    <submittedName>
        <fullName evidence="3">Uncharacterized protein</fullName>
    </submittedName>
</protein>
<proteinExistence type="predicted"/>
<evidence type="ECO:0000313" key="4">
    <source>
        <dbReference type="Proteomes" id="UP001050808"/>
    </source>
</evidence>
<reference evidence="3" key="1">
    <citation type="submission" date="2024-05" db="EMBL/GenBank/DDBJ databases">
        <title>Whole genome shotgun sequence of Streptomyces violascens NBRC 12920.</title>
        <authorList>
            <person name="Komaki H."/>
            <person name="Tamura T."/>
        </authorList>
    </citation>
    <scope>NUCLEOTIDE SEQUENCE</scope>
    <source>
        <strain evidence="3">NBRC 12920</strain>
    </source>
</reference>
<keyword evidence="2" id="KW-0812">Transmembrane</keyword>
<dbReference type="EMBL" id="BNDY01000017">
    <property type="protein sequence ID" value="GHI41728.1"/>
    <property type="molecule type" value="Genomic_DNA"/>
</dbReference>
<name>A0ABQ3QWU4_9ACTN</name>
<gene>
    <name evidence="3" type="ORF">Sviol_61360</name>
</gene>
<evidence type="ECO:0000256" key="1">
    <source>
        <dbReference type="SAM" id="MobiDB-lite"/>
    </source>
</evidence>
<keyword evidence="2" id="KW-0472">Membrane</keyword>
<sequence>MVSEHMGSDHTALDHMVRVAFASGLNLVAVVAETAGIVAGVLVLALVRARREPPAEDSRDLGREHMPVAETV</sequence>
<evidence type="ECO:0000313" key="3">
    <source>
        <dbReference type="EMBL" id="GHI41728.1"/>
    </source>
</evidence>
<dbReference type="Proteomes" id="UP001050808">
    <property type="component" value="Unassembled WGS sequence"/>
</dbReference>
<comment type="caution">
    <text evidence="3">The sequence shown here is derived from an EMBL/GenBank/DDBJ whole genome shotgun (WGS) entry which is preliminary data.</text>
</comment>
<dbReference type="RefSeq" id="WP_189963186.1">
    <property type="nucleotide sequence ID" value="NZ_BMUA01000008.1"/>
</dbReference>
<keyword evidence="2" id="KW-1133">Transmembrane helix</keyword>
<keyword evidence="4" id="KW-1185">Reference proteome</keyword>
<evidence type="ECO:0000256" key="2">
    <source>
        <dbReference type="SAM" id="Phobius"/>
    </source>
</evidence>
<accession>A0ABQ3QWU4</accession>